<comment type="caution">
    <text evidence="2">The sequence shown here is derived from an EMBL/GenBank/DDBJ whole genome shotgun (WGS) entry which is preliminary data.</text>
</comment>
<feature type="compositionally biased region" description="Polar residues" evidence="1">
    <location>
        <begin position="91"/>
        <end position="111"/>
    </location>
</feature>
<dbReference type="EMBL" id="BAAARJ010000005">
    <property type="protein sequence ID" value="GAA2604811.1"/>
    <property type="molecule type" value="Genomic_DNA"/>
</dbReference>
<keyword evidence="3" id="KW-1185">Reference proteome</keyword>
<name>A0ABN3PVZ8_9ACTN</name>
<feature type="region of interest" description="Disordered" evidence="1">
    <location>
        <begin position="47"/>
        <end position="139"/>
    </location>
</feature>
<dbReference type="RefSeq" id="WP_344563958.1">
    <property type="nucleotide sequence ID" value="NZ_BAAARJ010000005.1"/>
</dbReference>
<proteinExistence type="predicted"/>
<dbReference type="Proteomes" id="UP001501447">
    <property type="component" value="Unassembled WGS sequence"/>
</dbReference>
<evidence type="ECO:0000313" key="3">
    <source>
        <dbReference type="Proteomes" id="UP001501447"/>
    </source>
</evidence>
<gene>
    <name evidence="2" type="ORF">GCM10009863_17910</name>
</gene>
<reference evidence="3" key="1">
    <citation type="journal article" date="2019" name="Int. J. Syst. Evol. Microbiol.">
        <title>The Global Catalogue of Microorganisms (GCM) 10K type strain sequencing project: providing services to taxonomists for standard genome sequencing and annotation.</title>
        <authorList>
            <consortium name="The Broad Institute Genomics Platform"/>
            <consortium name="The Broad Institute Genome Sequencing Center for Infectious Disease"/>
            <person name="Wu L."/>
            <person name="Ma J."/>
        </authorList>
    </citation>
    <scope>NUCLEOTIDE SEQUENCE [LARGE SCALE GENOMIC DNA]</scope>
    <source>
        <strain evidence="3">JCM 16373</strain>
    </source>
</reference>
<evidence type="ECO:0000256" key="1">
    <source>
        <dbReference type="SAM" id="MobiDB-lite"/>
    </source>
</evidence>
<protein>
    <submittedName>
        <fullName evidence="2">Uncharacterized protein</fullName>
    </submittedName>
</protein>
<evidence type="ECO:0000313" key="2">
    <source>
        <dbReference type="EMBL" id="GAA2604811.1"/>
    </source>
</evidence>
<organism evidence="2 3">
    <name type="scientific">Streptomyces axinellae</name>
    <dbReference type="NCBI Taxonomy" id="552788"/>
    <lineage>
        <taxon>Bacteria</taxon>
        <taxon>Bacillati</taxon>
        <taxon>Actinomycetota</taxon>
        <taxon>Actinomycetes</taxon>
        <taxon>Kitasatosporales</taxon>
        <taxon>Streptomycetaceae</taxon>
        <taxon>Streptomyces</taxon>
    </lineage>
</organism>
<accession>A0ABN3PVZ8</accession>
<sequence length="139" mass="14870">MSPTGEGAYQYAQQQNVRATVQGGPRYGAPVGFQAAAVQHVQPAQNYGAMPAYPDPSQTFHTPAPHGLATSPRDHLPQHPSPAGNPAYAHPSSSTPYNQFATQGQGANQRSLARDGDGLRRARTVAADLAPRKRHPPRW</sequence>